<dbReference type="GO" id="GO:0015225">
    <property type="term" value="F:biotin transmembrane transporter activity"/>
    <property type="evidence" value="ECO:0007669"/>
    <property type="project" value="UniProtKB-UniRule"/>
</dbReference>
<keyword evidence="2" id="KW-0813">Transport</keyword>
<dbReference type="PANTHER" id="PTHR34295:SF1">
    <property type="entry name" value="BIOTIN TRANSPORTER BIOY"/>
    <property type="match status" value="1"/>
</dbReference>
<feature type="transmembrane region" description="Helical" evidence="3">
    <location>
        <begin position="76"/>
        <end position="96"/>
    </location>
</feature>
<keyword evidence="5" id="KW-1185">Reference proteome</keyword>
<protein>
    <recommendedName>
        <fullName evidence="2">Biotin transporter</fullName>
    </recommendedName>
</protein>
<name>A0A1G6JBL7_9BACT</name>
<organism evidence="4 5">
    <name type="scientific">Geotoga petraea</name>
    <dbReference type="NCBI Taxonomy" id="28234"/>
    <lineage>
        <taxon>Bacteria</taxon>
        <taxon>Thermotogati</taxon>
        <taxon>Thermotogota</taxon>
        <taxon>Thermotogae</taxon>
        <taxon>Petrotogales</taxon>
        <taxon>Petrotogaceae</taxon>
        <taxon>Geotoga</taxon>
    </lineage>
</organism>
<dbReference type="PIRSF" id="PIRSF016661">
    <property type="entry name" value="BioY"/>
    <property type="match status" value="1"/>
</dbReference>
<dbReference type="GO" id="GO:0005886">
    <property type="term" value="C:plasma membrane"/>
    <property type="evidence" value="ECO:0007669"/>
    <property type="project" value="UniProtKB-SubCell"/>
</dbReference>
<dbReference type="STRING" id="28234.SAMN04488588_0479"/>
<feature type="transmembrane region" description="Helical" evidence="3">
    <location>
        <begin position="135"/>
        <end position="155"/>
    </location>
</feature>
<dbReference type="Pfam" id="PF02632">
    <property type="entry name" value="BioY"/>
    <property type="match status" value="1"/>
</dbReference>
<evidence type="ECO:0000256" key="3">
    <source>
        <dbReference type="SAM" id="Phobius"/>
    </source>
</evidence>
<evidence type="ECO:0000313" key="5">
    <source>
        <dbReference type="Proteomes" id="UP000199322"/>
    </source>
</evidence>
<dbReference type="Gene3D" id="1.10.1760.20">
    <property type="match status" value="1"/>
</dbReference>
<dbReference type="EMBL" id="FMYV01000002">
    <property type="protein sequence ID" value="SDC16069.1"/>
    <property type="molecule type" value="Genomic_DNA"/>
</dbReference>
<evidence type="ECO:0000256" key="2">
    <source>
        <dbReference type="PIRNR" id="PIRNR016661"/>
    </source>
</evidence>
<comment type="similarity">
    <text evidence="1 2">Belongs to the BioY family.</text>
</comment>
<dbReference type="RefSeq" id="WP_176759820.1">
    <property type="nucleotide sequence ID" value="NZ_FMYV01000002.1"/>
</dbReference>
<evidence type="ECO:0000313" key="4">
    <source>
        <dbReference type="EMBL" id="SDC16069.1"/>
    </source>
</evidence>
<dbReference type="AlphaFoldDB" id="A0A1G6JBL7"/>
<reference evidence="4 5" key="1">
    <citation type="submission" date="2016-10" db="EMBL/GenBank/DDBJ databases">
        <authorList>
            <person name="de Groot N.N."/>
        </authorList>
    </citation>
    <scope>NUCLEOTIDE SEQUENCE [LARGE SCALE GENOMIC DNA]</scope>
    <source>
        <strain evidence="4 5">WG14</strain>
    </source>
</reference>
<keyword evidence="2" id="KW-1003">Cell membrane</keyword>
<feature type="transmembrane region" description="Helical" evidence="3">
    <location>
        <begin position="52"/>
        <end position="70"/>
    </location>
</feature>
<feature type="transmembrane region" description="Helical" evidence="3">
    <location>
        <begin position="103"/>
        <end position="123"/>
    </location>
</feature>
<keyword evidence="3" id="KW-0812">Transmembrane</keyword>
<comment type="subcellular location">
    <subcellularLocation>
        <location evidence="2">Cell membrane</location>
        <topology evidence="2">Multi-pass membrane protein</topology>
    </subcellularLocation>
</comment>
<dbReference type="Proteomes" id="UP000199322">
    <property type="component" value="Unassembled WGS sequence"/>
</dbReference>
<dbReference type="InterPro" id="IPR003784">
    <property type="entry name" value="BioY"/>
</dbReference>
<keyword evidence="2 3" id="KW-0472">Membrane</keyword>
<dbReference type="PANTHER" id="PTHR34295">
    <property type="entry name" value="BIOTIN TRANSPORTER BIOY"/>
    <property type="match status" value="1"/>
</dbReference>
<evidence type="ECO:0000256" key="1">
    <source>
        <dbReference type="ARBA" id="ARBA00010692"/>
    </source>
</evidence>
<keyword evidence="3" id="KW-1133">Transmembrane helix</keyword>
<accession>A0A1G6JBL7</accession>
<proteinExistence type="inferred from homology"/>
<feature type="transmembrane region" description="Helical" evidence="3">
    <location>
        <begin position="5"/>
        <end position="21"/>
    </location>
</feature>
<gene>
    <name evidence="4" type="ORF">SAMN04488588_0479</name>
</gene>
<sequence length="168" mass="18790">MKNKTAYFAIFTSLLVIFSWISIPLPIGVPITLQTFGIFLISLIFQKDSWKILLLYLVLGAIGLPVFSNFTGGIGIILGPTGGFLIGFLAASLVMYIKKVPNIILILLELIIIYSFGIFWFMISTGNDIMKTVSILVPTFIWFDIAKLILAFITFKILNRYINLTQAD</sequence>
<feature type="transmembrane region" description="Helical" evidence="3">
    <location>
        <begin position="27"/>
        <end position="45"/>
    </location>
</feature>